<dbReference type="STRING" id="56804.BAE46_06220"/>
<gene>
    <name evidence="1" type="ORF">GPUN_1253</name>
</gene>
<reference evidence="1 2" key="2">
    <citation type="journal article" date="2017" name="Antonie Van Leeuwenhoek">
        <title>Rhizobium rhizosphaerae sp. nov., a novel species isolated from rice rhizosphere.</title>
        <authorList>
            <person name="Zhao J.J."/>
            <person name="Zhang J."/>
            <person name="Zhang R.J."/>
            <person name="Zhang C.W."/>
            <person name="Yin H.Q."/>
            <person name="Zhang X.X."/>
        </authorList>
    </citation>
    <scope>NUCLEOTIDE SEQUENCE [LARGE SCALE GENOMIC DNA]</scope>
    <source>
        <strain evidence="1 2">ACAM 611</strain>
    </source>
</reference>
<protein>
    <submittedName>
        <fullName evidence="1">Uncharacterized protein</fullName>
    </submittedName>
</protein>
<comment type="caution">
    <text evidence="1">The sequence shown here is derived from an EMBL/GenBank/DDBJ whole genome shotgun (WGS) entry which is preliminary data.</text>
</comment>
<dbReference type="AlphaFoldDB" id="H5TAQ0"/>
<dbReference type="EMBL" id="BAET01000012">
    <property type="protein sequence ID" value="GAB55377.1"/>
    <property type="molecule type" value="Genomic_DNA"/>
</dbReference>
<organism evidence="1 2">
    <name type="scientific">Glaciecola punicea ACAM 611</name>
    <dbReference type="NCBI Taxonomy" id="1121923"/>
    <lineage>
        <taxon>Bacteria</taxon>
        <taxon>Pseudomonadati</taxon>
        <taxon>Pseudomonadota</taxon>
        <taxon>Gammaproteobacteria</taxon>
        <taxon>Alteromonadales</taxon>
        <taxon>Alteromonadaceae</taxon>
        <taxon>Glaciecola</taxon>
    </lineage>
</organism>
<dbReference type="RefSeq" id="WP_006004411.1">
    <property type="nucleotide sequence ID" value="NZ_BAET01000012.1"/>
</dbReference>
<reference evidence="1 2" key="1">
    <citation type="journal article" date="2012" name="J. Bacteriol.">
        <title>Genome sequence of proteorhodopsin-containing sea ice bacterium Glaciecola punicea ACAM 611T.</title>
        <authorList>
            <person name="Qin Q.-L."/>
            <person name="Xie B.-B."/>
            <person name="Shu Y.-L."/>
            <person name="Rong J.-C."/>
            <person name="Zhao D.-L."/>
            <person name="Zhang X.-Y."/>
            <person name="Chen X.-L."/>
            <person name="Zhou B.-C."/>
            <person name="Zhanga Y.-Z."/>
        </authorList>
    </citation>
    <scope>NUCLEOTIDE SEQUENCE [LARGE SCALE GENOMIC DNA]</scope>
    <source>
        <strain evidence="1 2">ACAM 611</strain>
    </source>
</reference>
<evidence type="ECO:0000313" key="2">
    <source>
        <dbReference type="Proteomes" id="UP000053586"/>
    </source>
</evidence>
<evidence type="ECO:0000313" key="1">
    <source>
        <dbReference type="EMBL" id="GAB55377.1"/>
    </source>
</evidence>
<proteinExistence type="predicted"/>
<keyword evidence="2" id="KW-1185">Reference proteome</keyword>
<name>H5TAQ0_9ALTE</name>
<sequence length="70" mass="7751">MKNLSRWNDANSAKVATLILSSAPVLLPYLFTDEKKALNFLVNAAQREHGQYSAARHHFAYSANSNATQS</sequence>
<accession>H5TAQ0</accession>
<dbReference type="Proteomes" id="UP000053586">
    <property type="component" value="Unassembled WGS sequence"/>
</dbReference>